<accession>A0A4Y2E2D4</accession>
<dbReference type="EMBL" id="BGPR01168524">
    <property type="protein sequence ID" value="GBM22352.1"/>
    <property type="molecule type" value="Genomic_DNA"/>
</dbReference>
<keyword evidence="1" id="KW-1133">Transmembrane helix</keyword>
<evidence type="ECO:0000313" key="6">
    <source>
        <dbReference type="Proteomes" id="UP000499080"/>
    </source>
</evidence>
<feature type="transmembrane region" description="Helical" evidence="1">
    <location>
        <begin position="16"/>
        <end position="38"/>
    </location>
</feature>
<dbReference type="AlphaFoldDB" id="A0A4Y2E2D4"/>
<evidence type="ECO:0000313" key="5">
    <source>
        <dbReference type="EMBL" id="GBM22486.1"/>
    </source>
</evidence>
<dbReference type="EMBL" id="BGPR01168563">
    <property type="protein sequence ID" value="GBM22486.1"/>
    <property type="molecule type" value="Genomic_DNA"/>
</dbReference>
<evidence type="ECO:0000313" key="2">
    <source>
        <dbReference type="EMBL" id="GBM22352.1"/>
    </source>
</evidence>
<keyword evidence="1" id="KW-0472">Membrane</keyword>
<dbReference type="Proteomes" id="UP000499080">
    <property type="component" value="Unassembled WGS sequence"/>
</dbReference>
<dbReference type="EMBL" id="BGPR01168556">
    <property type="protein sequence ID" value="GBM22457.1"/>
    <property type="molecule type" value="Genomic_DNA"/>
</dbReference>
<name>A0A4Y2E2D4_ARAVE</name>
<feature type="non-terminal residue" evidence="5">
    <location>
        <position position="1"/>
    </location>
</feature>
<keyword evidence="6" id="KW-1185">Reference proteome</keyword>
<reference evidence="5 6" key="1">
    <citation type="journal article" date="2019" name="Sci. Rep.">
        <title>Orb-weaving spider Araneus ventricosus genome elucidates the spidroin gene catalogue.</title>
        <authorList>
            <person name="Kono N."/>
            <person name="Nakamura H."/>
            <person name="Ohtoshi R."/>
            <person name="Moran D.A.P."/>
            <person name="Shinohara A."/>
            <person name="Yoshida Y."/>
            <person name="Fujiwara M."/>
            <person name="Mori M."/>
            <person name="Tomita M."/>
            <person name="Arakawa K."/>
        </authorList>
    </citation>
    <scope>NUCLEOTIDE SEQUENCE [LARGE SCALE GENOMIC DNA]</scope>
</reference>
<evidence type="ECO:0000313" key="3">
    <source>
        <dbReference type="EMBL" id="GBM22444.1"/>
    </source>
</evidence>
<gene>
    <name evidence="5" type="ORF">AVEN_154679_1</name>
    <name evidence="2" type="ORF">AVEN_201553_1</name>
    <name evidence="3" type="ORF">AVEN_74696_1</name>
    <name evidence="4" type="ORF">AVEN_93742_1</name>
</gene>
<evidence type="ECO:0000256" key="1">
    <source>
        <dbReference type="SAM" id="Phobius"/>
    </source>
</evidence>
<protein>
    <submittedName>
        <fullName evidence="5">Uncharacterized protein</fullName>
    </submittedName>
</protein>
<dbReference type="EMBL" id="BGPR01168552">
    <property type="protein sequence ID" value="GBM22444.1"/>
    <property type="molecule type" value="Genomic_DNA"/>
</dbReference>
<proteinExistence type="predicted"/>
<keyword evidence="1" id="KW-0812">Transmembrane</keyword>
<organism evidence="5 6">
    <name type="scientific">Araneus ventricosus</name>
    <name type="common">Orbweaver spider</name>
    <name type="synonym">Epeira ventricosa</name>
    <dbReference type="NCBI Taxonomy" id="182803"/>
    <lineage>
        <taxon>Eukaryota</taxon>
        <taxon>Metazoa</taxon>
        <taxon>Ecdysozoa</taxon>
        <taxon>Arthropoda</taxon>
        <taxon>Chelicerata</taxon>
        <taxon>Arachnida</taxon>
        <taxon>Araneae</taxon>
        <taxon>Araneomorphae</taxon>
        <taxon>Entelegynae</taxon>
        <taxon>Araneoidea</taxon>
        <taxon>Araneidae</taxon>
        <taxon>Araneus</taxon>
    </lineage>
</organism>
<evidence type="ECO:0000313" key="4">
    <source>
        <dbReference type="EMBL" id="GBM22457.1"/>
    </source>
</evidence>
<sequence length="112" mass="13086">LVFFSLLLNGKFWKEVLYVVFLFAFVWGEGLVIWSLMIQLARKLKAGRSEEISVLTDGFHYPTNFLTGDKVIDDSFQPFLFEVWHWPSHMSRHCEAILRRIVKFRASSTTTA</sequence>
<comment type="caution">
    <text evidence="5">The sequence shown here is derived from an EMBL/GenBank/DDBJ whole genome shotgun (WGS) entry which is preliminary data.</text>
</comment>